<dbReference type="Proteomes" id="UP000050794">
    <property type="component" value="Unassembled WGS sequence"/>
</dbReference>
<keyword evidence="3" id="KW-1185">Reference proteome</keyword>
<name>A0A183UGY2_TOXCA</name>
<reference evidence="4" key="1">
    <citation type="submission" date="2016-06" db="UniProtKB">
        <authorList>
            <consortium name="WormBaseParasite"/>
        </authorList>
    </citation>
    <scope>IDENTIFICATION</scope>
</reference>
<organism evidence="3 4">
    <name type="scientific">Toxocara canis</name>
    <name type="common">Canine roundworm</name>
    <dbReference type="NCBI Taxonomy" id="6265"/>
    <lineage>
        <taxon>Eukaryota</taxon>
        <taxon>Metazoa</taxon>
        <taxon>Ecdysozoa</taxon>
        <taxon>Nematoda</taxon>
        <taxon>Chromadorea</taxon>
        <taxon>Rhabditida</taxon>
        <taxon>Spirurina</taxon>
        <taxon>Ascaridomorpha</taxon>
        <taxon>Ascaridoidea</taxon>
        <taxon>Toxocaridae</taxon>
        <taxon>Toxocara</taxon>
    </lineage>
</organism>
<evidence type="ECO:0000256" key="1">
    <source>
        <dbReference type="SAM" id="MobiDB-lite"/>
    </source>
</evidence>
<evidence type="ECO:0000313" key="4">
    <source>
        <dbReference type="WBParaSite" id="TCNE_0000775201-mRNA-1"/>
    </source>
</evidence>
<sequence length="108" mass="12455">MFLRRFWKEWDRERRQEAARSHSSATFGTGHAHPTGTPSRKVAILSDLTTTASKDDEQSTALNKEAGSIFRYLKDFFSKLSEKKDEAGVFVGRRIRKIALREQLARRL</sequence>
<accession>A0A183UGY2</accession>
<proteinExistence type="predicted"/>
<dbReference type="WBParaSite" id="TCNE_0000775201-mRNA-1">
    <property type="protein sequence ID" value="TCNE_0000775201-mRNA-1"/>
    <property type="gene ID" value="TCNE_0000775201"/>
</dbReference>
<dbReference type="EMBL" id="UYWY01019748">
    <property type="protein sequence ID" value="VDM39073.1"/>
    <property type="molecule type" value="Genomic_DNA"/>
</dbReference>
<dbReference type="AlphaFoldDB" id="A0A183UGY2"/>
<protein>
    <submittedName>
        <fullName evidence="2 4">Uncharacterized protein</fullName>
    </submittedName>
</protein>
<reference evidence="2 3" key="2">
    <citation type="submission" date="2018-11" db="EMBL/GenBank/DDBJ databases">
        <authorList>
            <consortium name="Pathogen Informatics"/>
        </authorList>
    </citation>
    <scope>NUCLEOTIDE SEQUENCE [LARGE SCALE GENOMIC DNA]</scope>
</reference>
<feature type="region of interest" description="Disordered" evidence="1">
    <location>
        <begin position="18"/>
        <end position="40"/>
    </location>
</feature>
<evidence type="ECO:0000313" key="3">
    <source>
        <dbReference type="Proteomes" id="UP000050794"/>
    </source>
</evidence>
<gene>
    <name evidence="2" type="ORF">TCNE_LOCUS7752</name>
</gene>
<evidence type="ECO:0000313" key="2">
    <source>
        <dbReference type="EMBL" id="VDM39073.1"/>
    </source>
</evidence>